<dbReference type="InterPro" id="IPR001650">
    <property type="entry name" value="Helicase_C-like"/>
</dbReference>
<reference evidence="7 8" key="1">
    <citation type="submission" date="2024-02" db="EMBL/GenBank/DDBJ databases">
        <title>Haloferula sargassicola NBRC 104335.</title>
        <authorList>
            <person name="Ichikawa N."/>
            <person name="Katano-Makiyama Y."/>
            <person name="Hidaka K."/>
        </authorList>
    </citation>
    <scope>NUCLEOTIDE SEQUENCE [LARGE SCALE GENOMIC DNA]</scope>
    <source>
        <strain evidence="7 8">NBRC 104335</strain>
    </source>
</reference>
<evidence type="ECO:0000313" key="7">
    <source>
        <dbReference type="EMBL" id="GAA5481300.1"/>
    </source>
</evidence>
<keyword evidence="8" id="KW-1185">Reference proteome</keyword>
<feature type="compositionally biased region" description="Basic residues" evidence="3">
    <location>
        <begin position="22"/>
        <end position="33"/>
    </location>
</feature>
<dbReference type="InterPro" id="IPR027417">
    <property type="entry name" value="P-loop_NTPase"/>
</dbReference>
<proteinExistence type="predicted"/>
<dbReference type="InterPro" id="IPR038718">
    <property type="entry name" value="SNF2-like_sf"/>
</dbReference>
<feature type="region of interest" description="Disordered" evidence="3">
    <location>
        <begin position="1"/>
        <end position="43"/>
    </location>
</feature>
<sequence>MISRPGLSLPDRSLHSSSAMPSRKKPSKRRAKKNAIPLPSAGDWRSTDEQEILRRVQRARDEKHSVVSLRDDHPVFSSFEVSSPSGMAYQVEIRGLADRAFSCTCPDFRTAGLGTCKHVEATLLWLKRRRKGDFRVAQKSCSPFIDLVPDGDGLRIERNLDALPGALRPLFGDDGRILTDPEAVLPRLRRSEKIRVSQDVGPFLENRRRAIERRQLRRDYETGVVEGRHPEHVTLHPLYPYQREGMLHLAFGERALLADEMGLGKTIQAVAACALLHHLGKAQRVLVVTPASLKTEWEEQINKFTTLSHQLVFGPRSARLKYYADRNPPFFTIVNYEQVVSDSLDINEHLRPDIVVLDEAQRIKNWATKTAQAVKRLQSRYAFVLTGTPIENRIDELYSIVDFLDPSLLGPLFRFNRAFYQLDEKGRPENYKNLAALRERVRPVLLRRRKHHVETELPDRTDRNHFVKLTRAMRSEYDEVKQQATQLVQRSLKRPLTKDESELLMILLGMMRMICDSPSVIKNRDCQDCPKLDELARILDEALEDPDVKVIVFSEWEGMLRKVRDLADRQGIGYAWHTGSVPQQKRRGEILAFRNDPNCRLFLSTDSGGVGLNLQNASVVINCDLPWNPARLEQRIARAWRKHQTRPVTVINLVAEDTLEHQMLGTLANKMNLAEGVLDGSDESLSRTKLKRGRNANLARLRQFLGTPPSGKPGARKSPPADPALHFAERAQDALGDALIHCQEAMLPGDAEPVLLTVLRDPARSAAVEELHRETEWRGGVPRLHILDRATWSALQQLADSGLITFNTRATRHLTGDAPPEPKRPVLTPEQLQRIADLKAFAAKKEKVAKLLIESDLAEEAEPHRKAAEKALEEAAGIERGESAS</sequence>
<protein>
    <submittedName>
        <fullName evidence="7">RNA polymerase-associated protein RapA</fullName>
    </submittedName>
</protein>
<dbReference type="Gene3D" id="3.40.50.10810">
    <property type="entry name" value="Tandem AAA-ATPase domain"/>
    <property type="match status" value="1"/>
</dbReference>
<feature type="region of interest" description="Disordered" evidence="3">
    <location>
        <begin position="859"/>
        <end position="885"/>
    </location>
</feature>
<dbReference type="CDD" id="cd18793">
    <property type="entry name" value="SF2_C_SNF"/>
    <property type="match status" value="1"/>
</dbReference>
<feature type="region of interest" description="Disordered" evidence="3">
    <location>
        <begin position="703"/>
        <end position="722"/>
    </location>
</feature>
<dbReference type="EMBL" id="BAABRI010000002">
    <property type="protein sequence ID" value="GAA5481300.1"/>
    <property type="molecule type" value="Genomic_DNA"/>
</dbReference>
<dbReference type="Pfam" id="PF00176">
    <property type="entry name" value="SNF2-rel_dom"/>
    <property type="match status" value="1"/>
</dbReference>
<feature type="compositionally biased region" description="Basic and acidic residues" evidence="3">
    <location>
        <begin position="861"/>
        <end position="885"/>
    </location>
</feature>
<keyword evidence="2" id="KW-0862">Zinc</keyword>
<evidence type="ECO:0000259" key="5">
    <source>
        <dbReference type="PROSITE" id="PS51192"/>
    </source>
</evidence>
<evidence type="ECO:0000259" key="4">
    <source>
        <dbReference type="PROSITE" id="PS50966"/>
    </source>
</evidence>
<dbReference type="SUPFAM" id="SSF52540">
    <property type="entry name" value="P-loop containing nucleoside triphosphate hydrolases"/>
    <property type="match status" value="2"/>
</dbReference>
<keyword evidence="2" id="KW-0863">Zinc-finger</keyword>
<evidence type="ECO:0000256" key="3">
    <source>
        <dbReference type="SAM" id="MobiDB-lite"/>
    </source>
</evidence>
<dbReference type="Gene3D" id="3.40.50.300">
    <property type="entry name" value="P-loop containing nucleotide triphosphate hydrolases"/>
    <property type="match status" value="1"/>
</dbReference>
<dbReference type="InterPro" id="IPR007527">
    <property type="entry name" value="Znf_SWIM"/>
</dbReference>
<feature type="domain" description="SWIM-type" evidence="4">
    <location>
        <begin position="89"/>
        <end position="127"/>
    </location>
</feature>
<dbReference type="InterPro" id="IPR014001">
    <property type="entry name" value="Helicase_ATP-bd"/>
</dbReference>
<dbReference type="SMART" id="SM00487">
    <property type="entry name" value="DEXDc"/>
    <property type="match status" value="1"/>
</dbReference>
<keyword evidence="2" id="KW-0479">Metal-binding</keyword>
<dbReference type="Proteomes" id="UP001476282">
    <property type="component" value="Unassembled WGS sequence"/>
</dbReference>
<organism evidence="7 8">
    <name type="scientific">Haloferula sargassicola</name>
    <dbReference type="NCBI Taxonomy" id="490096"/>
    <lineage>
        <taxon>Bacteria</taxon>
        <taxon>Pseudomonadati</taxon>
        <taxon>Verrucomicrobiota</taxon>
        <taxon>Verrucomicrobiia</taxon>
        <taxon>Verrucomicrobiales</taxon>
        <taxon>Verrucomicrobiaceae</taxon>
        <taxon>Haloferula</taxon>
    </lineage>
</organism>
<dbReference type="Pfam" id="PF00271">
    <property type="entry name" value="Helicase_C"/>
    <property type="match status" value="1"/>
</dbReference>
<feature type="domain" description="Helicase C-terminal" evidence="6">
    <location>
        <begin position="531"/>
        <end position="686"/>
    </location>
</feature>
<comment type="caution">
    <text evidence="7">The sequence shown here is derived from an EMBL/GenBank/DDBJ whole genome shotgun (WGS) entry which is preliminary data.</text>
</comment>
<evidence type="ECO:0000256" key="1">
    <source>
        <dbReference type="ARBA" id="ARBA00022801"/>
    </source>
</evidence>
<name>A0ABP9UJ92_9BACT</name>
<dbReference type="PROSITE" id="PS51192">
    <property type="entry name" value="HELICASE_ATP_BIND_1"/>
    <property type="match status" value="1"/>
</dbReference>
<dbReference type="CDD" id="cd17919">
    <property type="entry name" value="DEXHc_Snf"/>
    <property type="match status" value="1"/>
</dbReference>
<evidence type="ECO:0000259" key="6">
    <source>
        <dbReference type="PROSITE" id="PS51194"/>
    </source>
</evidence>
<evidence type="ECO:0000256" key="2">
    <source>
        <dbReference type="PROSITE-ProRule" id="PRU00325"/>
    </source>
</evidence>
<gene>
    <name evidence="7" type="primary">rapA_1</name>
    <name evidence="7" type="ORF">Hsar01_00507</name>
</gene>
<keyword evidence="1" id="KW-0378">Hydrolase</keyword>
<dbReference type="SMART" id="SM00490">
    <property type="entry name" value="HELICc"/>
    <property type="match status" value="1"/>
</dbReference>
<dbReference type="PROSITE" id="PS51194">
    <property type="entry name" value="HELICASE_CTER"/>
    <property type="match status" value="1"/>
</dbReference>
<dbReference type="PROSITE" id="PS50966">
    <property type="entry name" value="ZF_SWIM"/>
    <property type="match status" value="1"/>
</dbReference>
<dbReference type="PANTHER" id="PTHR10799">
    <property type="entry name" value="SNF2/RAD54 HELICASE FAMILY"/>
    <property type="match status" value="1"/>
</dbReference>
<evidence type="ECO:0000313" key="8">
    <source>
        <dbReference type="Proteomes" id="UP001476282"/>
    </source>
</evidence>
<feature type="domain" description="Helicase ATP-binding" evidence="5">
    <location>
        <begin position="246"/>
        <end position="407"/>
    </location>
</feature>
<dbReference type="InterPro" id="IPR000330">
    <property type="entry name" value="SNF2_N"/>
</dbReference>
<accession>A0ABP9UJ92</accession>
<dbReference type="InterPro" id="IPR049730">
    <property type="entry name" value="SNF2/RAD54-like_C"/>
</dbReference>